<gene>
    <name evidence="1" type="ORF">DUI87_35457</name>
    <name evidence="2" type="ORF">DUI87_35465</name>
</gene>
<dbReference type="Proteomes" id="UP000269221">
    <property type="component" value="Unassembled WGS sequence"/>
</dbReference>
<name>A0A3M0IIP4_HIRRU</name>
<dbReference type="EMBL" id="QRBI01000348">
    <property type="protein sequence ID" value="RMB88164.1"/>
    <property type="molecule type" value="Genomic_DNA"/>
</dbReference>
<organism evidence="2 3">
    <name type="scientific">Hirundo rustica rustica</name>
    <dbReference type="NCBI Taxonomy" id="333673"/>
    <lineage>
        <taxon>Eukaryota</taxon>
        <taxon>Metazoa</taxon>
        <taxon>Chordata</taxon>
        <taxon>Craniata</taxon>
        <taxon>Vertebrata</taxon>
        <taxon>Euteleostomi</taxon>
        <taxon>Archelosauria</taxon>
        <taxon>Archosauria</taxon>
        <taxon>Dinosauria</taxon>
        <taxon>Saurischia</taxon>
        <taxon>Theropoda</taxon>
        <taxon>Coelurosauria</taxon>
        <taxon>Aves</taxon>
        <taxon>Neognathae</taxon>
        <taxon>Neoaves</taxon>
        <taxon>Telluraves</taxon>
        <taxon>Australaves</taxon>
        <taxon>Passeriformes</taxon>
        <taxon>Sylvioidea</taxon>
        <taxon>Hirundinidae</taxon>
        <taxon>Hirundo</taxon>
    </lineage>
</organism>
<accession>A0A3M0IIP4</accession>
<keyword evidence="3" id="KW-1185">Reference proteome</keyword>
<sequence length="182" mass="19720">MGYALVQEPFVPPQPVAARKQEDGSIPMENGVIAVYLDTMRHLTLLQLLDSGRCRYCTGAPARIGIASLFRSIWSNVFSGLVLSCIGSCVPQRSITEVMLDISSQGEVDKVSHSQRTEAVAIAQVSLAGNIEEEFSNSAGVKVVFQLLAAGLWEKSSSVHCRKTTGDKPHPMMINKSQLSLD</sequence>
<dbReference type="EMBL" id="QRBI01000348">
    <property type="protein sequence ID" value="RMB88172.1"/>
    <property type="molecule type" value="Genomic_DNA"/>
</dbReference>
<protein>
    <submittedName>
        <fullName evidence="2">Uncharacterized protein</fullName>
    </submittedName>
</protein>
<dbReference type="AlphaFoldDB" id="A0A3M0IIP4"/>
<dbReference type="STRING" id="333673.A0A3M0IIP4"/>
<evidence type="ECO:0000313" key="2">
    <source>
        <dbReference type="EMBL" id="RMB88172.1"/>
    </source>
</evidence>
<evidence type="ECO:0000313" key="3">
    <source>
        <dbReference type="Proteomes" id="UP000269221"/>
    </source>
</evidence>
<proteinExistence type="predicted"/>
<dbReference type="OrthoDB" id="10261055at2759"/>
<reference evidence="2 3" key="1">
    <citation type="submission" date="2018-07" db="EMBL/GenBank/DDBJ databases">
        <title>A high quality draft genome assembly of the barn swallow (H. rustica rustica).</title>
        <authorList>
            <person name="Formenti G."/>
            <person name="Chiara M."/>
            <person name="Poveda L."/>
            <person name="Francoijs K.-J."/>
            <person name="Bonisoli-Alquati A."/>
            <person name="Canova L."/>
            <person name="Gianfranceschi L."/>
            <person name="Horner D.S."/>
            <person name="Saino N."/>
        </authorList>
    </citation>
    <scope>NUCLEOTIDE SEQUENCE [LARGE SCALE GENOMIC DNA]</scope>
    <source>
        <strain evidence="2">Chelidonia</strain>
        <tissue evidence="2">Blood</tissue>
    </source>
</reference>
<comment type="caution">
    <text evidence="2">The sequence shown here is derived from an EMBL/GenBank/DDBJ whole genome shotgun (WGS) entry which is preliminary data.</text>
</comment>
<evidence type="ECO:0000313" key="1">
    <source>
        <dbReference type="EMBL" id="RMB88164.1"/>
    </source>
</evidence>